<sequence>MPVIRVFEPALCCNTGVCGPQLDQELVDFTAAVSELKTRGVDIERANLASEPSQFAHNPVVVNFLRTAGSEGLPLTLVDDVTVLTGRHPRLEELERYAGLTDTSRTECCSSDTATPSSCCGSQTILPVPAVGGCCDSTNAPSTESGCC</sequence>
<name>A0A239WAZ9_9ACTN</name>
<dbReference type="Gene3D" id="3.40.30.10">
    <property type="entry name" value="Glutaredoxin"/>
    <property type="match status" value="1"/>
</dbReference>
<gene>
    <name evidence="1" type="primary">arsD_1</name>
    <name evidence="1" type="ORF">SAMEA4412665_00496</name>
</gene>
<organism evidence="1 2">
    <name type="scientific">Cutibacterium granulosum</name>
    <dbReference type="NCBI Taxonomy" id="33011"/>
    <lineage>
        <taxon>Bacteria</taxon>
        <taxon>Bacillati</taxon>
        <taxon>Actinomycetota</taxon>
        <taxon>Actinomycetes</taxon>
        <taxon>Propionibacteriales</taxon>
        <taxon>Propionibacteriaceae</taxon>
        <taxon>Cutibacterium</taxon>
    </lineage>
</organism>
<dbReference type="InterPro" id="IPR010712">
    <property type="entry name" value="Arsenical-R_ArsD"/>
</dbReference>
<dbReference type="Pfam" id="PF06953">
    <property type="entry name" value="ArsD"/>
    <property type="match status" value="1"/>
</dbReference>
<evidence type="ECO:0000313" key="1">
    <source>
        <dbReference type="EMBL" id="SNV30844.1"/>
    </source>
</evidence>
<dbReference type="Proteomes" id="UP000215332">
    <property type="component" value="Chromosome 1"/>
</dbReference>
<dbReference type="GO" id="GO:0003677">
    <property type="term" value="F:DNA binding"/>
    <property type="evidence" value="ECO:0007669"/>
    <property type="project" value="InterPro"/>
</dbReference>
<evidence type="ECO:0000313" key="2">
    <source>
        <dbReference type="Proteomes" id="UP000215332"/>
    </source>
</evidence>
<dbReference type="NCBIfam" id="NF033727">
    <property type="entry name" value="chaperon_ArsD"/>
    <property type="match status" value="1"/>
</dbReference>
<dbReference type="EMBL" id="LT906441">
    <property type="protein sequence ID" value="SNV30844.1"/>
    <property type="molecule type" value="Genomic_DNA"/>
</dbReference>
<dbReference type="GO" id="GO:0046685">
    <property type="term" value="P:response to arsenic-containing substance"/>
    <property type="evidence" value="ECO:0007669"/>
    <property type="project" value="InterPro"/>
</dbReference>
<accession>A0A239WAZ9</accession>
<dbReference type="GeneID" id="85153092"/>
<proteinExistence type="predicted"/>
<dbReference type="KEGG" id="cgrn:4412665_00496"/>
<dbReference type="RefSeq" id="WP_023034726.1">
    <property type="nucleotide sequence ID" value="NZ_AP026710.1"/>
</dbReference>
<protein>
    <submittedName>
        <fullName evidence="1">Arsenical resistance operon trans-acting repressor ArsD</fullName>
    </submittedName>
</protein>
<dbReference type="AlphaFoldDB" id="A0A239WAZ9"/>
<reference evidence="1 2" key="1">
    <citation type="submission" date="2017-06" db="EMBL/GenBank/DDBJ databases">
        <authorList>
            <consortium name="Pathogen Informatics"/>
        </authorList>
    </citation>
    <scope>NUCLEOTIDE SEQUENCE [LARGE SCALE GENOMIC DNA]</scope>
    <source>
        <strain evidence="1 2">NCTC11865</strain>
    </source>
</reference>
<dbReference type="GO" id="GO:0045892">
    <property type="term" value="P:negative regulation of DNA-templated transcription"/>
    <property type="evidence" value="ECO:0007669"/>
    <property type="project" value="InterPro"/>
</dbReference>